<keyword evidence="1" id="KW-1133">Transmembrane helix</keyword>
<gene>
    <name evidence="2" type="ORF">BTN49_2317</name>
</gene>
<dbReference type="Proteomes" id="UP000219020">
    <property type="component" value="Plasmid pMJ3"/>
</dbReference>
<protein>
    <submittedName>
        <fullName evidence="2">Uncharacterized protein</fullName>
    </submittedName>
</protein>
<proteinExistence type="predicted"/>
<keyword evidence="1" id="KW-0472">Membrane</keyword>
<dbReference type="GeneID" id="66952941"/>
<sequence>MGKISKLQVFLVIIVVVSVVAAVYWYQRHSIPIVTALLQKNQPRLRI</sequence>
<dbReference type="EMBL" id="NBYY01000026">
    <property type="protein sequence ID" value="PCS22123.1"/>
    <property type="molecule type" value="Genomic_DNA"/>
</dbReference>
<name>A0A2A5T1T6_9GAMM</name>
<evidence type="ECO:0000256" key="1">
    <source>
        <dbReference type="SAM" id="Phobius"/>
    </source>
</evidence>
<evidence type="ECO:0000313" key="3">
    <source>
        <dbReference type="Proteomes" id="UP000219020"/>
    </source>
</evidence>
<organism evidence="2 3">
    <name type="scientific">Candidatus Enterovibrio escicola</name>
    <dbReference type="NCBI Taxonomy" id="1927127"/>
    <lineage>
        <taxon>Bacteria</taxon>
        <taxon>Pseudomonadati</taxon>
        <taxon>Pseudomonadota</taxon>
        <taxon>Gammaproteobacteria</taxon>
        <taxon>Vibrionales</taxon>
        <taxon>Vibrionaceae</taxon>
        <taxon>Enterovibrio</taxon>
    </lineage>
</organism>
<comment type="caution">
    <text evidence="2">The sequence shown here is derived from an EMBL/GenBank/DDBJ whole genome shotgun (WGS) entry which is preliminary data.</text>
</comment>
<geneLocation type="plasmid" evidence="3">
    <name>pmj3</name>
</geneLocation>
<evidence type="ECO:0000313" key="2">
    <source>
        <dbReference type="EMBL" id="PCS22123.1"/>
    </source>
</evidence>
<feature type="transmembrane region" description="Helical" evidence="1">
    <location>
        <begin position="7"/>
        <end position="26"/>
    </location>
</feature>
<keyword evidence="3" id="KW-1185">Reference proteome</keyword>
<keyword evidence="1" id="KW-0812">Transmembrane</keyword>
<dbReference type="RefSeq" id="WP_158523528.1">
    <property type="nucleotide sequence ID" value="NZ_CAWNJE010000003.1"/>
</dbReference>
<reference evidence="3" key="1">
    <citation type="submission" date="2017-04" db="EMBL/GenBank/DDBJ databases">
        <title>Genome evolution of the luminous symbionts of deep sea anglerfish.</title>
        <authorList>
            <person name="Hendry T.A."/>
        </authorList>
    </citation>
    <scope>NUCLEOTIDE SEQUENCE [LARGE SCALE GENOMIC DNA]</scope>
    <source>
        <plasmid evidence="3">pmj3</plasmid>
    </source>
</reference>
<dbReference type="AlphaFoldDB" id="A0A2A5T1T6"/>
<accession>A0A2A5T1T6</accession>
<keyword evidence="2" id="KW-0614">Plasmid</keyword>